<dbReference type="InterPro" id="IPR057336">
    <property type="entry name" value="GerAC_N"/>
</dbReference>
<evidence type="ECO:0000256" key="7">
    <source>
        <dbReference type="ARBA" id="ARBA00023288"/>
    </source>
</evidence>
<evidence type="ECO:0000256" key="4">
    <source>
        <dbReference type="ARBA" id="ARBA00022729"/>
    </source>
</evidence>
<keyword evidence="6" id="KW-0564">Palmitate</keyword>
<comment type="subcellular location">
    <subcellularLocation>
        <location evidence="1">Membrane</location>
        <topology evidence="1">Lipid-anchor</topology>
    </subcellularLocation>
</comment>
<dbReference type="GO" id="GO:0016020">
    <property type="term" value="C:membrane"/>
    <property type="evidence" value="ECO:0007669"/>
    <property type="project" value="UniProtKB-SubCell"/>
</dbReference>
<dbReference type="InterPro" id="IPR038501">
    <property type="entry name" value="Spore_GerAC_C_sf"/>
</dbReference>
<evidence type="ECO:0000313" key="10">
    <source>
        <dbReference type="EMBL" id="TDF99478.1"/>
    </source>
</evidence>
<feature type="domain" description="Spore germination protein N-terminal" evidence="9">
    <location>
        <begin position="39"/>
        <end position="240"/>
    </location>
</feature>
<evidence type="ECO:0000256" key="5">
    <source>
        <dbReference type="ARBA" id="ARBA00023136"/>
    </source>
</evidence>
<evidence type="ECO:0000259" key="9">
    <source>
        <dbReference type="Pfam" id="PF25198"/>
    </source>
</evidence>
<dbReference type="Gene3D" id="3.30.300.210">
    <property type="entry name" value="Nutrient germinant receptor protein C, domain 3"/>
    <property type="match status" value="1"/>
</dbReference>
<keyword evidence="5" id="KW-0472">Membrane</keyword>
<comment type="caution">
    <text evidence="10">The sequence shown here is derived from an EMBL/GenBank/DDBJ whole genome shotgun (WGS) entry which is preliminary data.</text>
</comment>
<name>A0A4R5KWC9_9BACL</name>
<evidence type="ECO:0000256" key="1">
    <source>
        <dbReference type="ARBA" id="ARBA00004635"/>
    </source>
</evidence>
<evidence type="ECO:0000259" key="8">
    <source>
        <dbReference type="Pfam" id="PF05504"/>
    </source>
</evidence>
<dbReference type="InterPro" id="IPR046953">
    <property type="entry name" value="Spore_GerAC-like_C"/>
</dbReference>
<sequence>MYYFNIKRGSRLTTNRWFKAVKLLGIMLLLLPLLTGCWDRLEIEERAVVLGISVDVAGPEALKEEDEVSHIQGKFPAPEKDLIRVAVQIALPGRIPLGPGEAISGGKGSQATVWVLNVVGHTIDDAIMNLQQQISAKLFFGHLRVIVISEAVAKKGMQNVNDYFRRNSEVRRMAWMMISKGNAEALMKAAPKLERVPTLYLISTMDSAVKMGKFPNDFVGNFWSNSSKKGQEGFLPYMDIKKEQNVEIMGLAYFKGSKLAGVTKPFEIAGYMGIKGISKSGYRGFVSLDGPSDNVTIYATSRKSKIEAQIKDNRPHITVSVFTEISLEEKINERIPADNSDILKKIEQTNKESLVKTYQDLIRKTQKNGSDIFGFGEYVRAKQPQYWNQNIRTKDRWGEMYKDISVDVKVMTRIRRVGMKAK</sequence>
<gene>
    <name evidence="10" type="ORF">E1757_06410</name>
</gene>
<evidence type="ECO:0000313" key="11">
    <source>
        <dbReference type="Proteomes" id="UP000295636"/>
    </source>
</evidence>
<dbReference type="EMBL" id="SMRT01000002">
    <property type="protein sequence ID" value="TDF99478.1"/>
    <property type="molecule type" value="Genomic_DNA"/>
</dbReference>
<dbReference type="AlphaFoldDB" id="A0A4R5KWC9"/>
<dbReference type="PANTHER" id="PTHR35789">
    <property type="entry name" value="SPORE GERMINATION PROTEIN B3"/>
    <property type="match status" value="1"/>
</dbReference>
<dbReference type="GO" id="GO:0009847">
    <property type="term" value="P:spore germination"/>
    <property type="evidence" value="ECO:0007669"/>
    <property type="project" value="InterPro"/>
</dbReference>
<evidence type="ECO:0000256" key="3">
    <source>
        <dbReference type="ARBA" id="ARBA00022544"/>
    </source>
</evidence>
<accession>A0A4R5KWC9</accession>
<dbReference type="InterPro" id="IPR008844">
    <property type="entry name" value="Spore_GerAC-like"/>
</dbReference>
<keyword evidence="3" id="KW-0309">Germination</keyword>
<keyword evidence="7" id="KW-0449">Lipoprotein</keyword>
<dbReference type="Proteomes" id="UP000295636">
    <property type="component" value="Unassembled WGS sequence"/>
</dbReference>
<dbReference type="Pfam" id="PF25198">
    <property type="entry name" value="Spore_GerAC_N"/>
    <property type="match status" value="1"/>
</dbReference>
<protein>
    <submittedName>
        <fullName evidence="10">Ger(X)C family spore germination protein</fullName>
    </submittedName>
</protein>
<evidence type="ECO:0000256" key="2">
    <source>
        <dbReference type="ARBA" id="ARBA00007886"/>
    </source>
</evidence>
<organism evidence="10 11">
    <name type="scientific">Paenibacillus piri</name>
    <dbReference type="NCBI Taxonomy" id="2547395"/>
    <lineage>
        <taxon>Bacteria</taxon>
        <taxon>Bacillati</taxon>
        <taxon>Bacillota</taxon>
        <taxon>Bacilli</taxon>
        <taxon>Bacillales</taxon>
        <taxon>Paenibacillaceae</taxon>
        <taxon>Paenibacillus</taxon>
    </lineage>
</organism>
<dbReference type="PANTHER" id="PTHR35789:SF1">
    <property type="entry name" value="SPORE GERMINATION PROTEIN B3"/>
    <property type="match status" value="1"/>
</dbReference>
<evidence type="ECO:0000256" key="6">
    <source>
        <dbReference type="ARBA" id="ARBA00023139"/>
    </source>
</evidence>
<dbReference type="Pfam" id="PF05504">
    <property type="entry name" value="Spore_GerAC"/>
    <property type="match status" value="1"/>
</dbReference>
<dbReference type="OrthoDB" id="9816067at2"/>
<proteinExistence type="inferred from homology"/>
<reference evidence="10 11" key="1">
    <citation type="submission" date="2019-03" db="EMBL/GenBank/DDBJ databases">
        <title>This is whole genome sequence of Paenibacillus sp MS74 strain.</title>
        <authorList>
            <person name="Trinh H.N."/>
        </authorList>
    </citation>
    <scope>NUCLEOTIDE SEQUENCE [LARGE SCALE GENOMIC DNA]</scope>
    <source>
        <strain evidence="10 11">MS74</strain>
    </source>
</reference>
<dbReference type="NCBIfam" id="TIGR02887">
    <property type="entry name" value="spore_ger_x_C"/>
    <property type="match status" value="1"/>
</dbReference>
<comment type="similarity">
    <text evidence="2">Belongs to the GerABKC lipoprotein family.</text>
</comment>
<keyword evidence="4" id="KW-0732">Signal</keyword>
<feature type="domain" description="Spore germination GerAC-like C-terminal" evidence="8">
    <location>
        <begin position="249"/>
        <end position="418"/>
    </location>
</feature>
<keyword evidence="11" id="KW-1185">Reference proteome</keyword>